<evidence type="ECO:0000256" key="1">
    <source>
        <dbReference type="SAM" id="SignalP"/>
    </source>
</evidence>
<organism evidence="2 3">
    <name type="scientific">Cercophora samala</name>
    <dbReference type="NCBI Taxonomy" id="330535"/>
    <lineage>
        <taxon>Eukaryota</taxon>
        <taxon>Fungi</taxon>
        <taxon>Dikarya</taxon>
        <taxon>Ascomycota</taxon>
        <taxon>Pezizomycotina</taxon>
        <taxon>Sordariomycetes</taxon>
        <taxon>Sordariomycetidae</taxon>
        <taxon>Sordariales</taxon>
        <taxon>Lasiosphaeriaceae</taxon>
        <taxon>Cercophora</taxon>
    </lineage>
</organism>
<evidence type="ECO:0000313" key="3">
    <source>
        <dbReference type="Proteomes" id="UP001174997"/>
    </source>
</evidence>
<evidence type="ECO:0000313" key="2">
    <source>
        <dbReference type="EMBL" id="KAK0665481.1"/>
    </source>
</evidence>
<sequence length="159" mass="17329">MMLFSTKVFASLFVTVSVFTSSVAGVYVKYCEHANFGGTCIEISPAVGTCHNVPSHMNDKLSSYVVDNGHCDFYKHANCVEKLWTAKNRSHNEVTTVGHKDEVSSIKCTYSCCNPDDFFLCNSLCTATCKPAINNPIVDQGCILRCAQGCCLEGVQCSD</sequence>
<protein>
    <submittedName>
        <fullName evidence="2">Uncharacterized protein</fullName>
    </submittedName>
</protein>
<proteinExistence type="predicted"/>
<dbReference type="Proteomes" id="UP001174997">
    <property type="component" value="Unassembled WGS sequence"/>
</dbReference>
<dbReference type="AlphaFoldDB" id="A0AA39Z773"/>
<accession>A0AA39Z773</accession>
<dbReference type="InterPro" id="IPR011024">
    <property type="entry name" value="G_crystallin-like"/>
</dbReference>
<comment type="caution">
    <text evidence="2">The sequence shown here is derived from an EMBL/GenBank/DDBJ whole genome shotgun (WGS) entry which is preliminary data.</text>
</comment>
<feature type="chain" id="PRO_5041222645" evidence="1">
    <location>
        <begin position="26"/>
        <end position="159"/>
    </location>
</feature>
<dbReference type="Gene3D" id="2.60.20.10">
    <property type="entry name" value="Crystallins"/>
    <property type="match status" value="1"/>
</dbReference>
<gene>
    <name evidence="2" type="ORF">QBC41DRAFT_306115</name>
</gene>
<keyword evidence="3" id="KW-1185">Reference proteome</keyword>
<keyword evidence="1" id="KW-0732">Signal</keyword>
<feature type="signal peptide" evidence="1">
    <location>
        <begin position="1"/>
        <end position="25"/>
    </location>
</feature>
<reference evidence="2" key="1">
    <citation type="submission" date="2023-06" db="EMBL/GenBank/DDBJ databases">
        <title>Genome-scale phylogeny and comparative genomics of the fungal order Sordariales.</title>
        <authorList>
            <consortium name="Lawrence Berkeley National Laboratory"/>
            <person name="Hensen N."/>
            <person name="Bonometti L."/>
            <person name="Westerberg I."/>
            <person name="Brannstrom I.O."/>
            <person name="Guillou S."/>
            <person name="Cros-Aarteil S."/>
            <person name="Calhoun S."/>
            <person name="Haridas S."/>
            <person name="Kuo A."/>
            <person name="Mondo S."/>
            <person name="Pangilinan J."/>
            <person name="Riley R."/>
            <person name="Labutti K."/>
            <person name="Andreopoulos B."/>
            <person name="Lipzen A."/>
            <person name="Chen C."/>
            <person name="Yanf M."/>
            <person name="Daum C."/>
            <person name="Ng V."/>
            <person name="Clum A."/>
            <person name="Steindorff A."/>
            <person name="Ohm R."/>
            <person name="Martin F."/>
            <person name="Silar P."/>
            <person name="Natvig D."/>
            <person name="Lalanne C."/>
            <person name="Gautier V."/>
            <person name="Ament-Velasquez S.L."/>
            <person name="Kruys A."/>
            <person name="Hutchinson M.I."/>
            <person name="Powell A.J."/>
            <person name="Barry K."/>
            <person name="Miller A.N."/>
            <person name="Grigoriev I.V."/>
            <person name="Debuchy R."/>
            <person name="Gladieux P."/>
            <person name="Thoren M.H."/>
            <person name="Johannesson H."/>
        </authorList>
    </citation>
    <scope>NUCLEOTIDE SEQUENCE</scope>
    <source>
        <strain evidence="2">CBS 307.81</strain>
    </source>
</reference>
<dbReference type="SUPFAM" id="SSF49695">
    <property type="entry name" value="gamma-Crystallin-like"/>
    <property type="match status" value="1"/>
</dbReference>
<dbReference type="EMBL" id="JAULSY010000109">
    <property type="protein sequence ID" value="KAK0665481.1"/>
    <property type="molecule type" value="Genomic_DNA"/>
</dbReference>
<name>A0AA39Z773_9PEZI</name>